<sequence length="82" mass="9531">MGRARARADGFSKPLKGIRKCNLKDDTSKLQETKETFKGVGDDTVFTRSQHRRQARHGRREALWSQEIRPIFERRSKDRCGA</sequence>
<protein>
    <submittedName>
        <fullName evidence="1">Uncharacterized protein</fullName>
    </submittedName>
</protein>
<reference evidence="1 2" key="1">
    <citation type="submission" date="2006-03" db="EMBL/GenBank/DDBJ databases">
        <title>Complete sequence of chromosome of Nitrobacter hamburgensis X14.</title>
        <authorList>
            <consortium name="US DOE Joint Genome Institute"/>
            <person name="Copeland A."/>
            <person name="Lucas S."/>
            <person name="Lapidus A."/>
            <person name="Barry K."/>
            <person name="Detter J.C."/>
            <person name="Glavina del Rio T."/>
            <person name="Hammon N."/>
            <person name="Israni S."/>
            <person name="Dalin E."/>
            <person name="Tice H."/>
            <person name="Pitluck S."/>
            <person name="Chain P."/>
            <person name="Malfatti S."/>
            <person name="Shin M."/>
            <person name="Vergez L."/>
            <person name="Schmutz J."/>
            <person name="Larimer F."/>
            <person name="Land M."/>
            <person name="Hauser L."/>
            <person name="Kyrpides N."/>
            <person name="Ivanova N."/>
            <person name="Ward B."/>
            <person name="Arp D."/>
            <person name="Klotz M."/>
            <person name="Stein L."/>
            <person name="O'Mullan G."/>
            <person name="Starkenburg S."/>
            <person name="Sayavedra L."/>
            <person name="Poret-Peterson A.T."/>
            <person name="Gentry M.E."/>
            <person name="Bruce D."/>
            <person name="Richardson P."/>
        </authorList>
    </citation>
    <scope>NUCLEOTIDE SEQUENCE [LARGE SCALE GENOMIC DNA]</scope>
    <source>
        <strain evidence="2">DSM 10229 / NCIMB 13809 / X14</strain>
    </source>
</reference>
<dbReference type="STRING" id="323097.Nham_0850"/>
<gene>
    <name evidence="1" type="ordered locus">Nham_0850</name>
</gene>
<proteinExistence type="predicted"/>
<keyword evidence="2" id="KW-1185">Reference proteome</keyword>
<dbReference type="KEGG" id="nha:Nham_0850"/>
<dbReference type="EMBL" id="CP000319">
    <property type="protein sequence ID" value="ABE61719.1"/>
    <property type="molecule type" value="Genomic_DNA"/>
</dbReference>
<organism evidence="1 2">
    <name type="scientific">Nitrobacter hamburgensis (strain DSM 10229 / NCIMB 13809 / X14)</name>
    <dbReference type="NCBI Taxonomy" id="323097"/>
    <lineage>
        <taxon>Bacteria</taxon>
        <taxon>Pseudomonadati</taxon>
        <taxon>Pseudomonadota</taxon>
        <taxon>Alphaproteobacteria</taxon>
        <taxon>Hyphomicrobiales</taxon>
        <taxon>Nitrobacteraceae</taxon>
        <taxon>Nitrobacter</taxon>
    </lineage>
</organism>
<dbReference type="Proteomes" id="UP000001953">
    <property type="component" value="Chromosome"/>
</dbReference>
<evidence type="ECO:0000313" key="1">
    <source>
        <dbReference type="EMBL" id="ABE61719.1"/>
    </source>
</evidence>
<dbReference type="AlphaFoldDB" id="Q1QPX8"/>
<name>Q1QPX8_NITHX</name>
<evidence type="ECO:0000313" key="2">
    <source>
        <dbReference type="Proteomes" id="UP000001953"/>
    </source>
</evidence>
<accession>Q1QPX8</accession>
<dbReference type="HOGENOM" id="CLU_2554819_0_0_5"/>